<dbReference type="PROSITE" id="PS51192">
    <property type="entry name" value="HELICASE_ATP_BIND_1"/>
    <property type="match status" value="1"/>
</dbReference>
<keyword evidence="9" id="KW-1185">Reference proteome</keyword>
<dbReference type="SMART" id="SM00487">
    <property type="entry name" value="DEXDc"/>
    <property type="match status" value="1"/>
</dbReference>
<dbReference type="InterPro" id="IPR027417">
    <property type="entry name" value="P-loop_NTPase"/>
</dbReference>
<keyword evidence="3 8" id="KW-0347">Helicase</keyword>
<gene>
    <name evidence="8" type="ORF">KUF71_026338</name>
</gene>
<dbReference type="Gene3D" id="1.10.3380.20">
    <property type="match status" value="1"/>
</dbReference>
<dbReference type="GO" id="GO:0005524">
    <property type="term" value="F:ATP binding"/>
    <property type="evidence" value="ECO:0007669"/>
    <property type="project" value="UniProtKB-KW"/>
</dbReference>
<dbReference type="Gene3D" id="3.40.50.300">
    <property type="entry name" value="P-loop containing nucleotide triphosphate hydrolases"/>
    <property type="match status" value="2"/>
</dbReference>
<evidence type="ECO:0000313" key="9">
    <source>
        <dbReference type="Proteomes" id="UP001219518"/>
    </source>
</evidence>
<protein>
    <submittedName>
        <fullName evidence="8">Helicase POLQ-like</fullName>
    </submittedName>
</protein>
<feature type="domain" description="Helicase C-terminal" evidence="7">
    <location>
        <begin position="563"/>
        <end position="767"/>
    </location>
</feature>
<dbReference type="Pfam" id="PF00271">
    <property type="entry name" value="Helicase_C"/>
    <property type="match status" value="1"/>
</dbReference>
<comment type="caution">
    <text evidence="8">The sequence shown here is derived from an EMBL/GenBank/DDBJ whole genome shotgun (WGS) entry which is preliminary data.</text>
</comment>
<dbReference type="AlphaFoldDB" id="A0AAE1HC36"/>
<dbReference type="InterPro" id="IPR011545">
    <property type="entry name" value="DEAD/DEAH_box_helicase_dom"/>
</dbReference>
<evidence type="ECO:0000259" key="7">
    <source>
        <dbReference type="PROSITE" id="PS51194"/>
    </source>
</evidence>
<dbReference type="GO" id="GO:0003676">
    <property type="term" value="F:nucleic acid binding"/>
    <property type="evidence" value="ECO:0007669"/>
    <property type="project" value="InterPro"/>
</dbReference>
<evidence type="ECO:0000256" key="1">
    <source>
        <dbReference type="ARBA" id="ARBA00022741"/>
    </source>
</evidence>
<name>A0AAE1HC36_9NEOP</name>
<keyword evidence="4" id="KW-0067">ATP-binding</keyword>
<dbReference type="SUPFAM" id="SSF52540">
    <property type="entry name" value="P-loop containing nucleoside triphosphate hydrolases"/>
    <property type="match status" value="1"/>
</dbReference>
<evidence type="ECO:0000256" key="2">
    <source>
        <dbReference type="ARBA" id="ARBA00022801"/>
    </source>
</evidence>
<dbReference type="EMBL" id="JAHWGI010000919">
    <property type="protein sequence ID" value="KAK3918263.1"/>
    <property type="molecule type" value="Genomic_DNA"/>
</dbReference>
<feature type="compositionally biased region" description="Polar residues" evidence="5">
    <location>
        <begin position="35"/>
        <end position="48"/>
    </location>
</feature>
<dbReference type="InterPro" id="IPR014001">
    <property type="entry name" value="Helicase_ATP-bd"/>
</dbReference>
<organism evidence="8 9">
    <name type="scientific">Frankliniella fusca</name>
    <dbReference type="NCBI Taxonomy" id="407009"/>
    <lineage>
        <taxon>Eukaryota</taxon>
        <taxon>Metazoa</taxon>
        <taxon>Ecdysozoa</taxon>
        <taxon>Arthropoda</taxon>
        <taxon>Hexapoda</taxon>
        <taxon>Insecta</taxon>
        <taxon>Pterygota</taxon>
        <taxon>Neoptera</taxon>
        <taxon>Paraneoptera</taxon>
        <taxon>Thysanoptera</taxon>
        <taxon>Terebrantia</taxon>
        <taxon>Thripoidea</taxon>
        <taxon>Thripidae</taxon>
        <taxon>Frankliniella</taxon>
    </lineage>
</organism>
<feature type="region of interest" description="Disordered" evidence="5">
    <location>
        <begin position="1"/>
        <end position="112"/>
    </location>
</feature>
<dbReference type="SUPFAM" id="SSF158702">
    <property type="entry name" value="Sec63 N-terminal domain-like"/>
    <property type="match status" value="1"/>
</dbReference>
<dbReference type="PROSITE" id="PS51194">
    <property type="entry name" value="HELICASE_CTER"/>
    <property type="match status" value="1"/>
</dbReference>
<dbReference type="InterPro" id="IPR050474">
    <property type="entry name" value="Hel308_SKI2-like"/>
</dbReference>
<dbReference type="Proteomes" id="UP001219518">
    <property type="component" value="Unassembled WGS sequence"/>
</dbReference>
<dbReference type="SMART" id="SM00490">
    <property type="entry name" value="HELICc"/>
    <property type="match status" value="1"/>
</dbReference>
<evidence type="ECO:0000256" key="5">
    <source>
        <dbReference type="SAM" id="MobiDB-lite"/>
    </source>
</evidence>
<sequence>MASDGTDPPLPRSFSPISWDGSIGSLDDFLESSRPHNTTPVTRPSSPSVFDMSWDGDIPDDWDDLTKYRQKGQQSVAPDPIPPGPDVAVAGRATTPPGHRRQGVDDPTTATTTTTTTTTVVEAGDDELHLLRYCDEETRLLIRPEQPAAAAVTVLDEAGGKDFYGMGGVVRTALYEIFNITRLHPWQRDVLDKHLIHEETLRKNGLVVAPTSGGKTLVAIVLALHSLLVKRKDAMMVLPFVAIVQEKVEQLQRLATRLATIGADRFFAVAEFAGDKGHLPLPPRRTTTLTTVTTLFVCTIEKGNIVWRYITKEPPPFQVGCVIVDELQMLGEAGRGGIFEDLVSSVLFWAGSSTRLYALSATVGNGGDLAAYLGGGHQANCILHRVPRRPDEERTKEHVVVSGGAFRVVRDTEDGASARFSDGGFDVVAELDHATLKGMPVQGDDGEPHRLWLRIHQMRLHVQTTCLIKLPHRPGSERIRFPSVTRVPSAVAQYCDDILADGNDARVRTLGLDPEFVRGVAALAHGDGGRALDAVDTLTPSPYGGRTDRLRQTDAAAWDMRVVAVLVMDAIRRGRSVIVFCPTRAAGVATCHALTAVCRTLATRRDDPSWPTPSHIVSEERQNITEHLTEENDGVVDDVLLQGIRYGIAYHTAALSTLERTVVEGAFAKRVISVICATTTLAAGVNLPCDTVVIRSPWSCGEFMSCSRYLQMIGRAGRTGLSRSHPDAYVLVASEDVGRFQRLLECHVEDVFSQLLQSPPYFQKGGGGDRSQLPLRAGSCLTRFIVGVVATSTAIKLSGVVDAFRCTLLYQAGPAKLTDDDPETALLRHSTQPLLEELMILIRDGHIQVLVRDPDDGSPLQLRHYQPSLQVTRRLPPPPAAGLRDRQADAEGTWTRTHRSASQDEVGTMLALLKEASVHVAPSSMVADGAVALPDVVLMVTALATAADLATLHLPDAARFLDEARTRRSISLHTPLSLLIMSLEPYSCRLLGEDDAIRVNKELAQDLEAHEDVETITAMSITSQKVDEWLSGRRIRGNVEFNERLSRLWAALFVKGVFVRPEDFEDMCRRFGYDRSTGADFLNTTAQRCNHLRQFCDSLGDVELWWYRPLAGAIVRRIKDACAEELRPLLAIRHVSAGRAKKLYDAGYRDVAAVACIYPPTILTDVIPNLGVWRAIDMVLHARTILRHEAIQHAAQSRDRFSVLTRGTQGAN</sequence>
<dbReference type="GO" id="GO:0016787">
    <property type="term" value="F:hydrolase activity"/>
    <property type="evidence" value="ECO:0007669"/>
    <property type="project" value="UniProtKB-KW"/>
</dbReference>
<evidence type="ECO:0000256" key="3">
    <source>
        <dbReference type="ARBA" id="ARBA00022806"/>
    </source>
</evidence>
<reference evidence="8" key="2">
    <citation type="journal article" date="2023" name="BMC Genomics">
        <title>Pest status, molecular evolution, and epigenetic factors derived from the genome assembly of Frankliniella fusca, a thysanopteran phytovirus vector.</title>
        <authorList>
            <person name="Catto M.A."/>
            <person name="Labadie P.E."/>
            <person name="Jacobson A.L."/>
            <person name="Kennedy G.G."/>
            <person name="Srinivasan R."/>
            <person name="Hunt B.G."/>
        </authorList>
    </citation>
    <scope>NUCLEOTIDE SEQUENCE</scope>
    <source>
        <strain evidence="8">PL_HMW_Pooled</strain>
    </source>
</reference>
<keyword evidence="2" id="KW-0378">Hydrolase</keyword>
<feature type="domain" description="Helicase ATP-binding" evidence="6">
    <location>
        <begin position="196"/>
        <end position="381"/>
    </location>
</feature>
<feature type="region of interest" description="Disordered" evidence="5">
    <location>
        <begin position="873"/>
        <end position="900"/>
    </location>
</feature>
<dbReference type="GO" id="GO:0004386">
    <property type="term" value="F:helicase activity"/>
    <property type="evidence" value="ECO:0007669"/>
    <property type="project" value="UniProtKB-KW"/>
</dbReference>
<evidence type="ECO:0000313" key="8">
    <source>
        <dbReference type="EMBL" id="KAK3918263.1"/>
    </source>
</evidence>
<keyword evidence="1" id="KW-0547">Nucleotide-binding</keyword>
<dbReference type="PANTHER" id="PTHR47961:SF6">
    <property type="entry name" value="DNA-DIRECTED DNA POLYMERASE"/>
    <property type="match status" value="1"/>
</dbReference>
<evidence type="ECO:0000259" key="6">
    <source>
        <dbReference type="PROSITE" id="PS51192"/>
    </source>
</evidence>
<dbReference type="Pfam" id="PF00270">
    <property type="entry name" value="DEAD"/>
    <property type="match status" value="1"/>
</dbReference>
<dbReference type="InterPro" id="IPR001650">
    <property type="entry name" value="Helicase_C-like"/>
</dbReference>
<evidence type="ECO:0000256" key="4">
    <source>
        <dbReference type="ARBA" id="ARBA00022840"/>
    </source>
</evidence>
<proteinExistence type="predicted"/>
<accession>A0AAE1HC36</accession>
<dbReference type="PANTHER" id="PTHR47961">
    <property type="entry name" value="DNA POLYMERASE THETA, PUTATIVE (AFU_ORTHOLOGUE AFUA_1G05260)-RELATED"/>
    <property type="match status" value="1"/>
</dbReference>
<reference evidence="8" key="1">
    <citation type="submission" date="2021-07" db="EMBL/GenBank/DDBJ databases">
        <authorList>
            <person name="Catto M.A."/>
            <person name="Jacobson A."/>
            <person name="Kennedy G."/>
            <person name="Labadie P."/>
            <person name="Hunt B.G."/>
            <person name="Srinivasan R."/>
        </authorList>
    </citation>
    <scope>NUCLEOTIDE SEQUENCE</scope>
    <source>
        <strain evidence="8">PL_HMW_Pooled</strain>
        <tissue evidence="8">Head</tissue>
    </source>
</reference>